<comment type="caution">
    <text evidence="1">The sequence shown here is derived from an EMBL/GenBank/DDBJ whole genome shotgun (WGS) entry which is preliminary data.</text>
</comment>
<keyword evidence="2" id="KW-1185">Reference proteome</keyword>
<evidence type="ECO:0000313" key="1">
    <source>
        <dbReference type="EMBL" id="GHE35063.1"/>
    </source>
</evidence>
<dbReference type="EMBL" id="BNAF01000006">
    <property type="protein sequence ID" value="GHE35063.1"/>
    <property type="molecule type" value="Genomic_DNA"/>
</dbReference>
<accession>A0ABQ3HX82</accession>
<organism evidence="1 2">
    <name type="scientific">Sphingobacterium griseoflavum</name>
    <dbReference type="NCBI Taxonomy" id="1474952"/>
    <lineage>
        <taxon>Bacteria</taxon>
        <taxon>Pseudomonadati</taxon>
        <taxon>Bacteroidota</taxon>
        <taxon>Sphingobacteriia</taxon>
        <taxon>Sphingobacteriales</taxon>
        <taxon>Sphingobacteriaceae</taxon>
        <taxon>Sphingobacterium</taxon>
    </lineage>
</organism>
<protein>
    <submittedName>
        <fullName evidence="1">Uncharacterized protein</fullName>
    </submittedName>
</protein>
<name>A0ABQ3HX82_9SPHI</name>
<dbReference type="Proteomes" id="UP000620550">
    <property type="component" value="Unassembled WGS sequence"/>
</dbReference>
<evidence type="ECO:0000313" key="2">
    <source>
        <dbReference type="Proteomes" id="UP000620550"/>
    </source>
</evidence>
<dbReference type="RefSeq" id="WP_189626317.1">
    <property type="nucleotide sequence ID" value="NZ_BNAF01000006.1"/>
</dbReference>
<proteinExistence type="predicted"/>
<sequence length="160" mass="17729">MTRKQLESIIRFSAVFNDPANDISVVNEQYGLSLTEATSPSQAVTAYLEAKRIRLEGKRKATEFKGTKGRWRMSISDDGDLVSDVKNLEPSKLVCQVNKHKSDEGKANAQLISKAPEMLDMLQSVVDLQKENYGDGSATHVKMIRKAKEIETLIKSATNG</sequence>
<reference evidence="2" key="1">
    <citation type="journal article" date="2019" name="Int. J. Syst. Evol. Microbiol.">
        <title>The Global Catalogue of Microorganisms (GCM) 10K type strain sequencing project: providing services to taxonomists for standard genome sequencing and annotation.</title>
        <authorList>
            <consortium name="The Broad Institute Genomics Platform"/>
            <consortium name="The Broad Institute Genome Sequencing Center for Infectious Disease"/>
            <person name="Wu L."/>
            <person name="Ma J."/>
        </authorList>
    </citation>
    <scope>NUCLEOTIDE SEQUENCE [LARGE SCALE GENOMIC DNA]</scope>
    <source>
        <strain evidence="2">CGMCC 1.12966</strain>
    </source>
</reference>
<gene>
    <name evidence="1" type="ORF">GCM10017764_17850</name>
</gene>